<evidence type="ECO:0000256" key="2">
    <source>
        <dbReference type="ARBA" id="ARBA00022692"/>
    </source>
</evidence>
<keyword evidence="4 5" id="KW-0472">Membrane</keyword>
<evidence type="ECO:0000313" key="7">
    <source>
        <dbReference type="Proteomes" id="UP001271007"/>
    </source>
</evidence>
<dbReference type="Pfam" id="PF00083">
    <property type="entry name" value="Sugar_tr"/>
    <property type="match status" value="1"/>
</dbReference>
<dbReference type="Gene3D" id="1.20.1250.20">
    <property type="entry name" value="MFS general substrate transporter like domains"/>
    <property type="match status" value="1"/>
</dbReference>
<dbReference type="InterPro" id="IPR036259">
    <property type="entry name" value="MFS_trans_sf"/>
</dbReference>
<proteinExistence type="predicted"/>
<dbReference type="PANTHER" id="PTHR48022">
    <property type="entry name" value="PLASTIDIC GLUCOSE TRANSPORTER 4"/>
    <property type="match status" value="1"/>
</dbReference>
<reference evidence="6" key="1">
    <citation type="submission" date="2023-04" db="EMBL/GenBank/DDBJ databases">
        <title>Black Yeasts Isolated from many extreme environments.</title>
        <authorList>
            <person name="Coleine C."/>
            <person name="Stajich J.E."/>
            <person name="Selbmann L."/>
        </authorList>
    </citation>
    <scope>NUCLEOTIDE SEQUENCE</scope>
    <source>
        <strain evidence="6">CCFEE 5312</strain>
    </source>
</reference>
<evidence type="ECO:0000256" key="4">
    <source>
        <dbReference type="ARBA" id="ARBA00023136"/>
    </source>
</evidence>
<keyword evidence="7" id="KW-1185">Reference proteome</keyword>
<evidence type="ECO:0000256" key="5">
    <source>
        <dbReference type="SAM" id="Phobius"/>
    </source>
</evidence>
<dbReference type="SUPFAM" id="SSF103473">
    <property type="entry name" value="MFS general substrate transporter"/>
    <property type="match status" value="1"/>
</dbReference>
<protein>
    <submittedName>
        <fullName evidence="6">Uncharacterized protein</fullName>
    </submittedName>
</protein>
<dbReference type="GO" id="GO:0016020">
    <property type="term" value="C:membrane"/>
    <property type="evidence" value="ECO:0007669"/>
    <property type="project" value="UniProtKB-SubCell"/>
</dbReference>
<feature type="transmembrane region" description="Helical" evidence="5">
    <location>
        <begin position="192"/>
        <end position="212"/>
    </location>
</feature>
<dbReference type="InterPro" id="IPR050360">
    <property type="entry name" value="MFS_Sugar_Transporters"/>
</dbReference>
<evidence type="ECO:0000313" key="6">
    <source>
        <dbReference type="EMBL" id="KAK3058328.1"/>
    </source>
</evidence>
<sequence length="308" mass="34565">MLMVNLTSPESPRWMVHEELFEEARLVVAQTNSNSREDDVSLAVYKEIVDTLKFEKEFICGNIIASYYLGAELDSAGITDSLDQLKANVVLNVFCLFTSLLGTYLCANWGRKSTALLAQCLLVVCLFIIGGLTKLITDTGDNASLSIKYGDVATMFLFQGIYSIAWTPLLYLYPPEVMNYSIRANGLAFSQFMLNAFAVVFVFIMPIALGNVRRSFRIEGHRLRGGHHPDNIGWKTYILNGSWDVIIVALIALFWVETKGKTLEEIDAIWNVKRFDLPDLEDVRTGKVTLDVKAVEQELEEIVAKKAD</sequence>
<keyword evidence="2 5" id="KW-0812">Transmembrane</keyword>
<dbReference type="GO" id="GO:0005351">
    <property type="term" value="F:carbohydrate:proton symporter activity"/>
    <property type="evidence" value="ECO:0007669"/>
    <property type="project" value="TreeGrafter"/>
</dbReference>
<evidence type="ECO:0000256" key="3">
    <source>
        <dbReference type="ARBA" id="ARBA00022989"/>
    </source>
</evidence>
<accession>A0AAJ0LWZ1</accession>
<organism evidence="6 7">
    <name type="scientific">Extremus antarcticus</name>
    <dbReference type="NCBI Taxonomy" id="702011"/>
    <lineage>
        <taxon>Eukaryota</taxon>
        <taxon>Fungi</taxon>
        <taxon>Dikarya</taxon>
        <taxon>Ascomycota</taxon>
        <taxon>Pezizomycotina</taxon>
        <taxon>Dothideomycetes</taxon>
        <taxon>Dothideomycetidae</taxon>
        <taxon>Mycosphaerellales</taxon>
        <taxon>Extremaceae</taxon>
        <taxon>Extremus</taxon>
    </lineage>
</organism>
<dbReference type="Proteomes" id="UP001271007">
    <property type="component" value="Unassembled WGS sequence"/>
</dbReference>
<evidence type="ECO:0000256" key="1">
    <source>
        <dbReference type="ARBA" id="ARBA00004141"/>
    </source>
</evidence>
<comment type="caution">
    <text evidence="6">The sequence shown here is derived from an EMBL/GenBank/DDBJ whole genome shotgun (WGS) entry which is preliminary data.</text>
</comment>
<feature type="transmembrane region" description="Helical" evidence="5">
    <location>
        <begin position="116"/>
        <end position="137"/>
    </location>
</feature>
<dbReference type="PANTHER" id="PTHR48022:SF2">
    <property type="entry name" value="PLASTIDIC GLUCOSE TRANSPORTER 4"/>
    <property type="match status" value="1"/>
</dbReference>
<feature type="transmembrane region" description="Helical" evidence="5">
    <location>
        <begin position="149"/>
        <end position="172"/>
    </location>
</feature>
<feature type="transmembrane region" description="Helical" evidence="5">
    <location>
        <begin position="89"/>
        <end position="110"/>
    </location>
</feature>
<feature type="transmembrane region" description="Helical" evidence="5">
    <location>
        <begin position="232"/>
        <end position="256"/>
    </location>
</feature>
<dbReference type="EMBL" id="JAWDJX010000002">
    <property type="protein sequence ID" value="KAK3058328.1"/>
    <property type="molecule type" value="Genomic_DNA"/>
</dbReference>
<keyword evidence="3 5" id="KW-1133">Transmembrane helix</keyword>
<dbReference type="InterPro" id="IPR005828">
    <property type="entry name" value="MFS_sugar_transport-like"/>
</dbReference>
<name>A0AAJ0LWZ1_9PEZI</name>
<gene>
    <name evidence="6" type="ORF">LTR09_001406</name>
</gene>
<comment type="subcellular location">
    <subcellularLocation>
        <location evidence="1">Membrane</location>
        <topology evidence="1">Multi-pass membrane protein</topology>
    </subcellularLocation>
</comment>
<dbReference type="AlphaFoldDB" id="A0AAJ0LWZ1"/>